<name>A0ABS9BTH9_9BACT</name>
<accession>A0ABS9BTH9</accession>
<keyword evidence="3" id="KW-1185">Reference proteome</keyword>
<evidence type="ECO:0000256" key="1">
    <source>
        <dbReference type="SAM" id="SignalP"/>
    </source>
</evidence>
<dbReference type="RefSeq" id="WP_234861341.1">
    <property type="nucleotide sequence ID" value="NZ_JAKEVZ010000006.1"/>
</dbReference>
<feature type="signal peptide" evidence="1">
    <location>
        <begin position="1"/>
        <end position="25"/>
    </location>
</feature>
<dbReference type="EMBL" id="JAKEVZ010000006">
    <property type="protein sequence ID" value="MCF1751352.1"/>
    <property type="molecule type" value="Genomic_DNA"/>
</dbReference>
<proteinExistence type="predicted"/>
<comment type="caution">
    <text evidence="2">The sequence shown here is derived from an EMBL/GenBank/DDBJ whole genome shotgun (WGS) entry which is preliminary data.</text>
</comment>
<dbReference type="InterPro" id="IPR029058">
    <property type="entry name" value="AB_hydrolase_fold"/>
</dbReference>
<protein>
    <recommendedName>
        <fullName evidence="4">Esterase</fullName>
    </recommendedName>
</protein>
<keyword evidence="1" id="KW-0732">Signal</keyword>
<dbReference type="PANTHER" id="PTHR48098:SF3">
    <property type="entry name" value="IRON(III) ENTEROBACTIN ESTERASE"/>
    <property type="match status" value="1"/>
</dbReference>
<feature type="chain" id="PRO_5046978114" description="Esterase" evidence="1">
    <location>
        <begin position="26"/>
        <end position="574"/>
    </location>
</feature>
<dbReference type="Gene3D" id="3.40.50.1820">
    <property type="entry name" value="alpha/beta hydrolase"/>
    <property type="match status" value="1"/>
</dbReference>
<evidence type="ECO:0008006" key="4">
    <source>
        <dbReference type="Google" id="ProtNLM"/>
    </source>
</evidence>
<dbReference type="SUPFAM" id="SSF53474">
    <property type="entry name" value="alpha/beta-Hydrolases"/>
    <property type="match status" value="1"/>
</dbReference>
<sequence>MQRAANSLFLLLLLFSACNSGPSSKVVITIADQFQEQISDGRLLLLLHHSESPEPRLAVSDEVGSAQVFGMDIENYKKGEPLSFDLESFGFPIENWEDIPAGEYWVQAYFVKYETFKRSDGHTVKMPMDQWEGRQWNRTPGNIFSPTKKVTWDGKTPIELHMDQINPPVEEPADTEFVKHIKFKSKMLSDFWGRDMYLGAHVLLPRDFEKNPSEYYPLMIYHGHFPSDFGGFRTSPPDENLEDEYNARFGIYGYNKIQQQEAYDFYQKWISPDFPKFIVIEIQHANPFYDDSYAVNSENLGPYGDAITYELIPYIEQQFRGIGEGWARFTYGGSTGGWEALAVQVKYPTEYNGCFAACPDPIDFRAFTTVNIYEDENAYSFGGPFKQMDRVGKRNYLGHVSTMLRDMNYRELAFGGEKSLSGDQWDIWQAVFSPVGEDGYPKPIWDKYTGEIDKEVAAHWKENYDLTHIMQRDWGKLGKDLEGKIHIYCGDMDNYYLNNAVYLCEEFLESTKDPYYAGEVKYGDRFEHCWNGDPNLPNYITRLRYNTMYLDKIANRLRATAPSNFNQKTWVLTK</sequence>
<evidence type="ECO:0000313" key="3">
    <source>
        <dbReference type="Proteomes" id="UP001201449"/>
    </source>
</evidence>
<evidence type="ECO:0000313" key="2">
    <source>
        <dbReference type="EMBL" id="MCF1751352.1"/>
    </source>
</evidence>
<dbReference type="PROSITE" id="PS51257">
    <property type="entry name" value="PROKAR_LIPOPROTEIN"/>
    <property type="match status" value="1"/>
</dbReference>
<gene>
    <name evidence="2" type="ORF">L0U89_09745</name>
</gene>
<reference evidence="2 3" key="1">
    <citation type="submission" date="2022-01" db="EMBL/GenBank/DDBJ databases">
        <title>Mariniradius saccharolyticus sp. nov., isolated from sediment of a river.</title>
        <authorList>
            <person name="Liu H."/>
        </authorList>
    </citation>
    <scope>NUCLEOTIDE SEQUENCE [LARGE SCALE GENOMIC DNA]</scope>
    <source>
        <strain evidence="2 3">RY-2</strain>
    </source>
</reference>
<dbReference type="Proteomes" id="UP001201449">
    <property type="component" value="Unassembled WGS sequence"/>
</dbReference>
<dbReference type="PANTHER" id="PTHR48098">
    <property type="entry name" value="ENTEROCHELIN ESTERASE-RELATED"/>
    <property type="match status" value="1"/>
</dbReference>
<organism evidence="2 3">
    <name type="scientific">Mariniradius sediminis</name>
    <dbReference type="NCBI Taxonomy" id="2909237"/>
    <lineage>
        <taxon>Bacteria</taxon>
        <taxon>Pseudomonadati</taxon>
        <taxon>Bacteroidota</taxon>
        <taxon>Cytophagia</taxon>
        <taxon>Cytophagales</taxon>
        <taxon>Cyclobacteriaceae</taxon>
        <taxon>Mariniradius</taxon>
    </lineage>
</organism>
<dbReference type="InterPro" id="IPR050583">
    <property type="entry name" value="Mycobacterial_A85_antigen"/>
</dbReference>